<gene>
    <name evidence="1" type="ORF">V2H41_01705</name>
</gene>
<dbReference type="EMBL" id="JAZGLY010000001">
    <property type="protein sequence ID" value="MEE6185978.1"/>
    <property type="molecule type" value="Genomic_DNA"/>
</dbReference>
<keyword evidence="2" id="KW-1185">Reference proteome</keyword>
<reference evidence="1 2" key="1">
    <citation type="submission" date="2024-01" db="EMBL/GenBank/DDBJ databases">
        <title>Niabella digestum sp. nov., isolated from waste digestion system.</title>
        <authorList>
            <person name="Zhang L."/>
        </authorList>
    </citation>
    <scope>NUCLEOTIDE SEQUENCE [LARGE SCALE GENOMIC DNA]</scope>
    <source>
        <strain evidence="1 2">A18</strain>
    </source>
</reference>
<dbReference type="Proteomes" id="UP001357452">
    <property type="component" value="Unassembled WGS sequence"/>
</dbReference>
<dbReference type="RefSeq" id="WP_330973384.1">
    <property type="nucleotide sequence ID" value="NZ_JAZGLY010000001.1"/>
</dbReference>
<evidence type="ECO:0000313" key="1">
    <source>
        <dbReference type="EMBL" id="MEE6185978.1"/>
    </source>
</evidence>
<evidence type="ECO:0000313" key="2">
    <source>
        <dbReference type="Proteomes" id="UP001357452"/>
    </source>
</evidence>
<proteinExistence type="predicted"/>
<name>A0ABU7RDB2_9BACT</name>
<dbReference type="PROSITE" id="PS51257">
    <property type="entry name" value="PROKAR_LIPOPROTEIN"/>
    <property type="match status" value="1"/>
</dbReference>
<accession>A0ABU7RDB2</accession>
<organism evidence="1 2">
    <name type="scientific">Niabella digestorum</name>
    <dbReference type="NCBI Taxonomy" id="3117701"/>
    <lineage>
        <taxon>Bacteria</taxon>
        <taxon>Pseudomonadati</taxon>
        <taxon>Bacteroidota</taxon>
        <taxon>Chitinophagia</taxon>
        <taxon>Chitinophagales</taxon>
        <taxon>Chitinophagaceae</taxon>
        <taxon>Niabella</taxon>
    </lineage>
</organism>
<sequence length="163" mass="17715">MKWLVLFFTVAVVLVYGCHTSRNSKGEQPEQAASAVDTLDIADSTEVIDTSVAILPIEEIISETVAANNLPAHIHKTIKSNSQSVRIHLIDVQPGLLKINVRHRNEYGNIRVNQIVMPDGSADGPFGQEVEFNATQKGNYVIVVGKSNMASGSPMGDVYITIQ</sequence>
<protein>
    <submittedName>
        <fullName evidence="1">Uncharacterized protein</fullName>
    </submittedName>
</protein>
<comment type="caution">
    <text evidence="1">The sequence shown here is derived from an EMBL/GenBank/DDBJ whole genome shotgun (WGS) entry which is preliminary data.</text>
</comment>